<name>A0A1I5MKD8_9SPHN</name>
<dbReference type="Pfam" id="PF03819">
    <property type="entry name" value="MazG"/>
    <property type="match status" value="2"/>
</dbReference>
<dbReference type="RefSeq" id="WP_090479160.1">
    <property type="nucleotide sequence ID" value="NZ_FOWZ01000002.1"/>
</dbReference>
<dbReference type="GO" id="GO:0046076">
    <property type="term" value="P:dTTP catabolic process"/>
    <property type="evidence" value="ECO:0007669"/>
    <property type="project" value="TreeGrafter"/>
</dbReference>
<accession>A0A1I5MKD8</accession>
<dbReference type="CDD" id="cd11528">
    <property type="entry name" value="NTP-PPase_MazG_Nterm"/>
    <property type="match status" value="1"/>
</dbReference>
<dbReference type="FunFam" id="1.10.287.1080:FF:000001">
    <property type="entry name" value="Nucleoside triphosphate pyrophosphohydrolase"/>
    <property type="match status" value="1"/>
</dbReference>
<proteinExistence type="predicted"/>
<dbReference type="Proteomes" id="UP000199331">
    <property type="component" value="Unassembled WGS sequence"/>
</dbReference>
<dbReference type="GO" id="GO:0046052">
    <property type="term" value="P:UTP catabolic process"/>
    <property type="evidence" value="ECO:0007669"/>
    <property type="project" value="TreeGrafter"/>
</dbReference>
<reference evidence="3" key="1">
    <citation type="submission" date="2016-10" db="EMBL/GenBank/DDBJ databases">
        <authorList>
            <person name="Varghese N."/>
            <person name="Submissions S."/>
        </authorList>
    </citation>
    <scope>NUCLEOTIDE SEQUENCE [LARGE SCALE GENOMIC DNA]</scope>
    <source>
        <strain evidence="3">CGMCC 1.7715</strain>
    </source>
</reference>
<dbReference type="STRING" id="604088.SAMN04488060_1389"/>
<evidence type="ECO:0000313" key="2">
    <source>
        <dbReference type="EMBL" id="SFP09396.1"/>
    </source>
</evidence>
<dbReference type="Gene3D" id="1.10.287.1080">
    <property type="entry name" value="MazG-like"/>
    <property type="match status" value="2"/>
</dbReference>
<dbReference type="AlphaFoldDB" id="A0A1I5MKD8"/>
<dbReference type="GO" id="GO:0046081">
    <property type="term" value="P:dUTP catabolic process"/>
    <property type="evidence" value="ECO:0007669"/>
    <property type="project" value="TreeGrafter"/>
</dbReference>
<dbReference type="OrthoDB" id="9808939at2"/>
<dbReference type="CDD" id="cd11529">
    <property type="entry name" value="NTP-PPase_MazG_Cterm"/>
    <property type="match status" value="1"/>
</dbReference>
<dbReference type="PANTHER" id="PTHR30522">
    <property type="entry name" value="NUCLEOSIDE TRIPHOSPHATE PYROPHOSPHOHYDROLASE"/>
    <property type="match status" value="1"/>
</dbReference>
<dbReference type="GO" id="GO:0006203">
    <property type="term" value="P:dGTP catabolic process"/>
    <property type="evidence" value="ECO:0007669"/>
    <property type="project" value="TreeGrafter"/>
</dbReference>
<dbReference type="InterPro" id="IPR048011">
    <property type="entry name" value="NTP-PPase_MazG-like_C"/>
</dbReference>
<dbReference type="GO" id="GO:0006950">
    <property type="term" value="P:response to stress"/>
    <property type="evidence" value="ECO:0007669"/>
    <property type="project" value="UniProtKB-ARBA"/>
</dbReference>
<sequence>MTQNIDRLLTIMKRLRDPERGCEWDTAQSFETIAPYTIEEAYEVADAIERKDYEDLKGELGDLLFQVVFHAQMASEDDHFDFGAVVETISDKMERRHPHIFGNEGGVMEETRWEDLKAAERSEAGSDSAMDGVAKALPALMRSQKLQKRAARHGFDWPDAEGPRAKVLEEIEELSDASPEEREEEAGDLLFAAVNLVRAYGIDAEQALRAANAKFERRFRSMEDLAGGDFDTRSLEAQEELWQAVKRAEKS</sequence>
<organism evidence="2 3">
    <name type="scientific">Qipengyuania nanhaisediminis</name>
    <dbReference type="NCBI Taxonomy" id="604088"/>
    <lineage>
        <taxon>Bacteria</taxon>
        <taxon>Pseudomonadati</taxon>
        <taxon>Pseudomonadota</taxon>
        <taxon>Alphaproteobacteria</taxon>
        <taxon>Sphingomonadales</taxon>
        <taxon>Erythrobacteraceae</taxon>
        <taxon>Qipengyuania</taxon>
    </lineage>
</organism>
<evidence type="ECO:0000313" key="3">
    <source>
        <dbReference type="Proteomes" id="UP000199331"/>
    </source>
</evidence>
<dbReference type="InterPro" id="IPR004518">
    <property type="entry name" value="MazG-like_dom"/>
</dbReference>
<feature type="domain" description="NTP pyrophosphohydrolase MazG-like" evidence="1">
    <location>
        <begin position="28"/>
        <end position="101"/>
    </location>
</feature>
<dbReference type="NCBIfam" id="NF007113">
    <property type="entry name" value="PRK09562.1"/>
    <property type="match status" value="1"/>
</dbReference>
<keyword evidence="3" id="KW-1185">Reference proteome</keyword>
<dbReference type="InterPro" id="IPR011551">
    <property type="entry name" value="NTP_PyrPHydrolase_MazG"/>
</dbReference>
<evidence type="ECO:0000259" key="1">
    <source>
        <dbReference type="Pfam" id="PF03819"/>
    </source>
</evidence>
<gene>
    <name evidence="2" type="ORF">SAMN04488060_1389</name>
</gene>
<dbReference type="PANTHER" id="PTHR30522:SF0">
    <property type="entry name" value="NUCLEOSIDE TRIPHOSPHATE PYROPHOSPHOHYDROLASE"/>
    <property type="match status" value="1"/>
</dbReference>
<dbReference type="GO" id="GO:0046047">
    <property type="term" value="P:TTP catabolic process"/>
    <property type="evidence" value="ECO:0007669"/>
    <property type="project" value="TreeGrafter"/>
</dbReference>
<dbReference type="EMBL" id="FOWZ01000002">
    <property type="protein sequence ID" value="SFP09396.1"/>
    <property type="molecule type" value="Genomic_DNA"/>
</dbReference>
<dbReference type="GO" id="GO:0047429">
    <property type="term" value="F:nucleoside triphosphate diphosphatase activity"/>
    <property type="evidence" value="ECO:0007669"/>
    <property type="project" value="InterPro"/>
</dbReference>
<dbReference type="GO" id="GO:0046061">
    <property type="term" value="P:dATP catabolic process"/>
    <property type="evidence" value="ECO:0007669"/>
    <property type="project" value="TreeGrafter"/>
</dbReference>
<protein>
    <submittedName>
        <fullName evidence="2">ATP diphosphatase</fullName>
    </submittedName>
</protein>
<feature type="domain" description="NTP pyrophosphohydrolase MazG-like" evidence="1">
    <location>
        <begin position="165"/>
        <end position="218"/>
    </location>
</feature>
<dbReference type="NCBIfam" id="TIGR00444">
    <property type="entry name" value="mazG"/>
    <property type="match status" value="1"/>
</dbReference>
<dbReference type="SUPFAM" id="SSF101386">
    <property type="entry name" value="all-alpha NTP pyrophosphatases"/>
    <property type="match status" value="2"/>
</dbReference>
<dbReference type="InterPro" id="IPR048015">
    <property type="entry name" value="NTP-PPase_MazG-like_N"/>
</dbReference>